<feature type="non-terminal residue" evidence="2">
    <location>
        <position position="100"/>
    </location>
</feature>
<dbReference type="Proteomes" id="UP000591131">
    <property type="component" value="Unassembled WGS sequence"/>
</dbReference>
<proteinExistence type="predicted"/>
<comment type="caution">
    <text evidence="2">The sequence shown here is derived from an EMBL/GenBank/DDBJ whole genome shotgun (WGS) entry which is preliminary data.</text>
</comment>
<organism evidence="2 3">
    <name type="scientific">Perkinsus chesapeaki</name>
    <name type="common">Clam parasite</name>
    <name type="synonym">Perkinsus andrewsi</name>
    <dbReference type="NCBI Taxonomy" id="330153"/>
    <lineage>
        <taxon>Eukaryota</taxon>
        <taxon>Sar</taxon>
        <taxon>Alveolata</taxon>
        <taxon>Perkinsozoa</taxon>
        <taxon>Perkinsea</taxon>
        <taxon>Perkinsida</taxon>
        <taxon>Perkinsidae</taxon>
        <taxon>Perkinsus</taxon>
    </lineage>
</organism>
<accession>A0A7J6KJH5</accession>
<dbReference type="GO" id="GO:0006310">
    <property type="term" value="P:DNA recombination"/>
    <property type="evidence" value="ECO:0007669"/>
    <property type="project" value="UniProtKB-KW"/>
</dbReference>
<feature type="non-terminal residue" evidence="2">
    <location>
        <position position="1"/>
    </location>
</feature>
<dbReference type="EMBL" id="JAAPAO010002844">
    <property type="protein sequence ID" value="KAF4647110.1"/>
    <property type="molecule type" value="Genomic_DNA"/>
</dbReference>
<protein>
    <submittedName>
        <fullName evidence="2">Uncharacterized protein</fullName>
    </submittedName>
</protein>
<evidence type="ECO:0000313" key="3">
    <source>
        <dbReference type="Proteomes" id="UP000591131"/>
    </source>
</evidence>
<evidence type="ECO:0000313" key="2">
    <source>
        <dbReference type="EMBL" id="KAF4647110.1"/>
    </source>
</evidence>
<sequence>HKLLLLKEATAPLVKVFGKIKSFAKSVKGLNRYLPGDMKQTDLAGLLAFTGHSCRRTGAQCQISAEVPREVIRTAARWTQEKMIDVYTEEQLREAAADSA</sequence>
<dbReference type="SUPFAM" id="SSF56349">
    <property type="entry name" value="DNA breaking-rejoining enzymes"/>
    <property type="match status" value="1"/>
</dbReference>
<dbReference type="InterPro" id="IPR011010">
    <property type="entry name" value="DNA_brk_join_enz"/>
</dbReference>
<evidence type="ECO:0000256" key="1">
    <source>
        <dbReference type="ARBA" id="ARBA00023172"/>
    </source>
</evidence>
<keyword evidence="1" id="KW-0233">DNA recombination</keyword>
<dbReference type="InterPro" id="IPR013762">
    <property type="entry name" value="Integrase-like_cat_sf"/>
</dbReference>
<name>A0A7J6KJH5_PERCH</name>
<reference evidence="2 3" key="1">
    <citation type="submission" date="2020-04" db="EMBL/GenBank/DDBJ databases">
        <title>Perkinsus chesapeaki whole genome sequence.</title>
        <authorList>
            <person name="Bogema D.R."/>
        </authorList>
    </citation>
    <scope>NUCLEOTIDE SEQUENCE [LARGE SCALE GENOMIC DNA]</scope>
    <source>
        <strain evidence="2">ATCC PRA-425</strain>
    </source>
</reference>
<gene>
    <name evidence="2" type="ORF">FOL47_005072</name>
</gene>
<dbReference type="GO" id="GO:0015074">
    <property type="term" value="P:DNA integration"/>
    <property type="evidence" value="ECO:0007669"/>
    <property type="project" value="InterPro"/>
</dbReference>
<dbReference type="Gene3D" id="1.10.443.10">
    <property type="entry name" value="Intergrase catalytic core"/>
    <property type="match status" value="1"/>
</dbReference>
<dbReference type="GO" id="GO:0003677">
    <property type="term" value="F:DNA binding"/>
    <property type="evidence" value="ECO:0007669"/>
    <property type="project" value="InterPro"/>
</dbReference>
<dbReference type="AlphaFoldDB" id="A0A7J6KJH5"/>
<keyword evidence="3" id="KW-1185">Reference proteome</keyword>